<accession>A0A409WA08</accession>
<name>A0A409WA08_9AGAR</name>
<dbReference type="InterPro" id="IPR006073">
    <property type="entry name" value="GTP-bd"/>
</dbReference>
<dbReference type="InterPro" id="IPR027417">
    <property type="entry name" value="P-loop_NTPase"/>
</dbReference>
<evidence type="ECO:0000313" key="2">
    <source>
        <dbReference type="EMBL" id="PPQ75338.1"/>
    </source>
</evidence>
<dbReference type="GO" id="GO:0005525">
    <property type="term" value="F:GTP binding"/>
    <property type="evidence" value="ECO:0007669"/>
    <property type="project" value="InterPro"/>
</dbReference>
<comment type="caution">
    <text evidence="2">The sequence shown here is derived from an EMBL/GenBank/DDBJ whole genome shotgun (WGS) entry which is preliminary data.</text>
</comment>
<organism evidence="2 3">
    <name type="scientific">Panaeolus cyanescens</name>
    <dbReference type="NCBI Taxonomy" id="181874"/>
    <lineage>
        <taxon>Eukaryota</taxon>
        <taxon>Fungi</taxon>
        <taxon>Dikarya</taxon>
        <taxon>Basidiomycota</taxon>
        <taxon>Agaricomycotina</taxon>
        <taxon>Agaricomycetes</taxon>
        <taxon>Agaricomycetidae</taxon>
        <taxon>Agaricales</taxon>
        <taxon>Agaricineae</taxon>
        <taxon>Galeropsidaceae</taxon>
        <taxon>Panaeolus</taxon>
    </lineage>
</organism>
<sequence length="403" mass="45640">MSFVRTGDVSIKRWNGKVPDHTMRIMLLGTTGSGKSSFIEALAGGGQRLGISGGTLESFTQKVQAFKVENIQIKWSNRDVSPIYLVDTPGFSDSKMSEAEVVKKIRAWMVENGGMYMFFYFCRITDTRISGSAWRVIKIIKTMRVVPNSLTVVATMWDMLHGEDAMKRADGHFVTLQDDIWKDKIKEGSRVVKFLNTQLSAIETITTCATWGYWRFYGFNVESNSPITPLIFAELLDRIGNAIQQRKTLQDNRTQLLHHPNHELDATFRSSLQDLDQQLNNHIHHLLALGISPRGLDVNVRTTAYQCLLDVTLASQQFVHAVEDTLAQLPTVPSNNKRKAELGASLPTARDGFIHAYKNLRIFGSAPSNFEEFIPSVSLTTWERFTLEIYVHTERWTLLLKKP</sequence>
<dbReference type="Pfam" id="PF01926">
    <property type="entry name" value="MMR_HSR1"/>
    <property type="match status" value="1"/>
</dbReference>
<dbReference type="EMBL" id="NHTK01005681">
    <property type="protein sequence ID" value="PPQ75338.1"/>
    <property type="molecule type" value="Genomic_DNA"/>
</dbReference>
<dbReference type="Gene3D" id="3.40.50.300">
    <property type="entry name" value="P-loop containing nucleotide triphosphate hydrolases"/>
    <property type="match status" value="1"/>
</dbReference>
<dbReference type="OrthoDB" id="8954335at2759"/>
<protein>
    <recommendedName>
        <fullName evidence="1">G domain-containing protein</fullName>
    </recommendedName>
</protein>
<keyword evidence="3" id="KW-1185">Reference proteome</keyword>
<evidence type="ECO:0000259" key="1">
    <source>
        <dbReference type="Pfam" id="PF01926"/>
    </source>
</evidence>
<evidence type="ECO:0000313" key="3">
    <source>
        <dbReference type="Proteomes" id="UP000284842"/>
    </source>
</evidence>
<dbReference type="AlphaFoldDB" id="A0A409WA08"/>
<proteinExistence type="predicted"/>
<dbReference type="InParanoid" id="A0A409WA08"/>
<feature type="domain" description="G" evidence="1">
    <location>
        <begin position="24"/>
        <end position="105"/>
    </location>
</feature>
<dbReference type="Proteomes" id="UP000284842">
    <property type="component" value="Unassembled WGS sequence"/>
</dbReference>
<dbReference type="STRING" id="181874.A0A409WA08"/>
<gene>
    <name evidence="2" type="ORF">CVT24_007603</name>
</gene>
<dbReference type="SUPFAM" id="SSF52540">
    <property type="entry name" value="P-loop containing nucleoside triphosphate hydrolases"/>
    <property type="match status" value="1"/>
</dbReference>
<reference evidence="2 3" key="1">
    <citation type="journal article" date="2018" name="Evol. Lett.">
        <title>Horizontal gene cluster transfer increased hallucinogenic mushroom diversity.</title>
        <authorList>
            <person name="Reynolds H.T."/>
            <person name="Vijayakumar V."/>
            <person name="Gluck-Thaler E."/>
            <person name="Korotkin H.B."/>
            <person name="Matheny P.B."/>
            <person name="Slot J.C."/>
        </authorList>
    </citation>
    <scope>NUCLEOTIDE SEQUENCE [LARGE SCALE GENOMIC DNA]</scope>
    <source>
        <strain evidence="2 3">2629</strain>
    </source>
</reference>